<evidence type="ECO:0000256" key="2">
    <source>
        <dbReference type="ARBA" id="ARBA00022840"/>
    </source>
</evidence>
<reference evidence="8 9" key="1">
    <citation type="submission" date="2024-08" db="EMBL/GenBank/DDBJ databases">
        <authorList>
            <person name="Lu H."/>
        </authorList>
    </citation>
    <scope>NUCLEOTIDE SEQUENCE [LARGE SCALE GENOMIC DNA]</scope>
    <source>
        <strain evidence="8 9">BYS87W</strain>
    </source>
</reference>
<dbReference type="InterPro" id="IPR025662">
    <property type="entry name" value="Sigma_54_int_dom_ATP-bd_1"/>
</dbReference>
<dbReference type="RefSeq" id="WP_394382243.1">
    <property type="nucleotide sequence ID" value="NZ_JBIGIB010000001.1"/>
</dbReference>
<dbReference type="InterPro" id="IPR002078">
    <property type="entry name" value="Sigma_54_int"/>
</dbReference>
<protein>
    <submittedName>
        <fullName evidence="8">Sigma-54-dependent transcriptional regulator</fullName>
    </submittedName>
</protein>
<dbReference type="Pfam" id="PF25601">
    <property type="entry name" value="AAA_lid_14"/>
    <property type="match status" value="1"/>
</dbReference>
<organism evidence="8 9">
    <name type="scientific">Pelomonas baiyunensis</name>
    <dbReference type="NCBI Taxonomy" id="3299026"/>
    <lineage>
        <taxon>Bacteria</taxon>
        <taxon>Pseudomonadati</taxon>
        <taxon>Pseudomonadota</taxon>
        <taxon>Betaproteobacteria</taxon>
        <taxon>Burkholderiales</taxon>
        <taxon>Sphaerotilaceae</taxon>
        <taxon>Roseateles</taxon>
    </lineage>
</organism>
<dbReference type="Pfam" id="PF02954">
    <property type="entry name" value="HTH_8"/>
    <property type="match status" value="1"/>
</dbReference>
<evidence type="ECO:0000313" key="9">
    <source>
        <dbReference type="Proteomes" id="UP001606303"/>
    </source>
</evidence>
<evidence type="ECO:0000259" key="6">
    <source>
        <dbReference type="PROSITE" id="PS50045"/>
    </source>
</evidence>
<dbReference type="EMBL" id="JBIGIB010000001">
    <property type="protein sequence ID" value="MFG6466137.1"/>
    <property type="molecule type" value="Genomic_DNA"/>
</dbReference>
<dbReference type="InterPro" id="IPR027417">
    <property type="entry name" value="P-loop_NTPase"/>
</dbReference>
<feature type="domain" description="Sigma-54 factor interaction" evidence="6">
    <location>
        <begin position="161"/>
        <end position="398"/>
    </location>
</feature>
<evidence type="ECO:0000256" key="1">
    <source>
        <dbReference type="ARBA" id="ARBA00022741"/>
    </source>
</evidence>
<dbReference type="InterPro" id="IPR009057">
    <property type="entry name" value="Homeodomain-like_sf"/>
</dbReference>
<dbReference type="Pfam" id="PF00158">
    <property type="entry name" value="Sigma54_activat"/>
    <property type="match status" value="1"/>
</dbReference>
<dbReference type="Gene3D" id="3.40.50.300">
    <property type="entry name" value="P-loop containing nucleotide triphosphate hydrolases"/>
    <property type="match status" value="1"/>
</dbReference>
<dbReference type="Gene3D" id="3.40.50.2300">
    <property type="match status" value="1"/>
</dbReference>
<dbReference type="SMART" id="SM00382">
    <property type="entry name" value="AAA"/>
    <property type="match status" value="1"/>
</dbReference>
<dbReference type="SMART" id="SM00448">
    <property type="entry name" value="REC"/>
    <property type="match status" value="1"/>
</dbReference>
<feature type="domain" description="Response regulatory" evidence="7">
    <location>
        <begin position="22"/>
        <end position="136"/>
    </location>
</feature>
<evidence type="ECO:0000256" key="5">
    <source>
        <dbReference type="PROSITE-ProRule" id="PRU00169"/>
    </source>
</evidence>
<keyword evidence="4" id="KW-0804">Transcription</keyword>
<dbReference type="InterPro" id="IPR011006">
    <property type="entry name" value="CheY-like_superfamily"/>
</dbReference>
<keyword evidence="9" id="KW-1185">Reference proteome</keyword>
<evidence type="ECO:0000313" key="8">
    <source>
        <dbReference type="EMBL" id="MFG6466137.1"/>
    </source>
</evidence>
<dbReference type="PANTHER" id="PTHR32071">
    <property type="entry name" value="TRANSCRIPTIONAL REGULATORY PROTEIN"/>
    <property type="match status" value="1"/>
</dbReference>
<dbReference type="InterPro" id="IPR001789">
    <property type="entry name" value="Sig_transdc_resp-reg_receiver"/>
</dbReference>
<dbReference type="Proteomes" id="UP001606303">
    <property type="component" value="Unassembled WGS sequence"/>
</dbReference>
<dbReference type="InterPro" id="IPR025944">
    <property type="entry name" value="Sigma_54_int_dom_CS"/>
</dbReference>
<keyword evidence="3" id="KW-0805">Transcription regulation</keyword>
<feature type="modified residue" description="4-aspartylphosphate" evidence="5">
    <location>
        <position position="71"/>
    </location>
</feature>
<evidence type="ECO:0000256" key="4">
    <source>
        <dbReference type="ARBA" id="ARBA00023163"/>
    </source>
</evidence>
<proteinExistence type="predicted"/>
<dbReference type="InterPro" id="IPR058031">
    <property type="entry name" value="AAA_lid_NorR"/>
</dbReference>
<dbReference type="InterPro" id="IPR003593">
    <property type="entry name" value="AAA+_ATPase"/>
</dbReference>
<dbReference type="Gene3D" id="1.10.10.60">
    <property type="entry name" value="Homeodomain-like"/>
    <property type="match status" value="1"/>
</dbReference>
<dbReference type="CDD" id="cd00009">
    <property type="entry name" value="AAA"/>
    <property type="match status" value="1"/>
</dbReference>
<gene>
    <name evidence="8" type="ORF">ACG01O_05920</name>
</gene>
<dbReference type="PRINTS" id="PR01590">
    <property type="entry name" value="HTHFIS"/>
</dbReference>
<keyword evidence="2" id="KW-0067">ATP-binding</keyword>
<dbReference type="SUPFAM" id="SSF46689">
    <property type="entry name" value="Homeodomain-like"/>
    <property type="match status" value="1"/>
</dbReference>
<dbReference type="PROSITE" id="PS50110">
    <property type="entry name" value="RESPONSE_REGULATORY"/>
    <property type="match status" value="1"/>
</dbReference>
<name>A0ABW7GVY3_9BURK</name>
<keyword evidence="5" id="KW-0597">Phosphoprotein</keyword>
<comment type="caution">
    <text evidence="8">The sequence shown here is derived from an EMBL/GenBank/DDBJ whole genome shotgun (WGS) entry which is preliminary data.</text>
</comment>
<dbReference type="PROSITE" id="PS00688">
    <property type="entry name" value="SIGMA54_INTERACT_3"/>
    <property type="match status" value="1"/>
</dbReference>
<dbReference type="Pfam" id="PF00072">
    <property type="entry name" value="Response_reg"/>
    <property type="match status" value="1"/>
</dbReference>
<dbReference type="SUPFAM" id="SSF52172">
    <property type="entry name" value="CheY-like"/>
    <property type="match status" value="1"/>
</dbReference>
<dbReference type="PROSITE" id="PS00675">
    <property type="entry name" value="SIGMA54_INTERACT_1"/>
    <property type="match status" value="1"/>
</dbReference>
<dbReference type="SUPFAM" id="SSF52540">
    <property type="entry name" value="P-loop containing nucleoside triphosphate hydrolases"/>
    <property type="match status" value="1"/>
</dbReference>
<evidence type="ECO:0000256" key="3">
    <source>
        <dbReference type="ARBA" id="ARBA00023015"/>
    </source>
</evidence>
<evidence type="ECO:0000259" key="7">
    <source>
        <dbReference type="PROSITE" id="PS50110"/>
    </source>
</evidence>
<dbReference type="Gene3D" id="1.10.8.60">
    <property type="match status" value="1"/>
</dbReference>
<dbReference type="PROSITE" id="PS50045">
    <property type="entry name" value="SIGMA54_INTERACT_4"/>
    <property type="match status" value="1"/>
</dbReference>
<dbReference type="InterPro" id="IPR002197">
    <property type="entry name" value="HTH_Fis"/>
</dbReference>
<keyword evidence="1" id="KW-0547">Nucleotide-binding</keyword>
<sequence>MPDSARPRARASSIAEPGGGRAVLIIDDEATLGRNIATYLGRLGWEALWVGSAEEGLLRLPEFRPDVILLDHNLPGTSGLEALPRLLAAEPAAQVVLMTGHGSIDLAVAAMKQGAADYLAKPLALSELKLLLERLMGQHRLARTVDYYRGREAGGSGLDKLLGASPRLQMLRERIGMLLDAERALVDGDAPTVLIQGETGTGKELVARALHFGGTRAQAPFVELNCGALPQHLVEAELFGYERGAFTDARERKAGLVEAAQDGTLFLDEIGEADAGTQVKLLKLLEDRRIRRLGSSRELQVNVRIVAATHRSLEQMVRDGQFRADLYFRLRIVELSVPPLRERGEDVLLLAEHFLAHHAQRYRRPPPRLDGEAVALLRRHAWPGNVRELRNAMEQALLLARGNEVGWRELSFLDLDTTDAALRPAAGGNLPESLNLDQHERALIGLALERTAGNVTQAARLLGISRDTLRYRLERHGMSGDGAAAPQLR</sequence>
<accession>A0ABW7GVY3</accession>